<feature type="compositionally biased region" description="Basic and acidic residues" evidence="1">
    <location>
        <begin position="749"/>
        <end position="775"/>
    </location>
</feature>
<feature type="non-terminal residue" evidence="2">
    <location>
        <position position="1218"/>
    </location>
</feature>
<feature type="compositionally biased region" description="Pro residues" evidence="1">
    <location>
        <begin position="716"/>
        <end position="726"/>
    </location>
</feature>
<accession>D8QHG3</accession>
<keyword evidence="3" id="KW-1185">Reference proteome</keyword>
<feature type="region of interest" description="Disordered" evidence="1">
    <location>
        <begin position="1068"/>
        <end position="1177"/>
    </location>
</feature>
<feature type="compositionally biased region" description="Basic residues" evidence="1">
    <location>
        <begin position="1144"/>
        <end position="1155"/>
    </location>
</feature>
<feature type="compositionally biased region" description="Low complexity" evidence="1">
    <location>
        <begin position="328"/>
        <end position="347"/>
    </location>
</feature>
<dbReference type="GeneID" id="9597343"/>
<feature type="compositionally biased region" description="Polar residues" evidence="1">
    <location>
        <begin position="378"/>
        <end position="393"/>
    </location>
</feature>
<feature type="compositionally biased region" description="Acidic residues" evidence="1">
    <location>
        <begin position="609"/>
        <end position="621"/>
    </location>
</feature>
<evidence type="ECO:0000256" key="1">
    <source>
        <dbReference type="SAM" id="MobiDB-lite"/>
    </source>
</evidence>
<evidence type="ECO:0000313" key="2">
    <source>
        <dbReference type="EMBL" id="EFI92668.1"/>
    </source>
</evidence>
<feature type="compositionally biased region" description="Polar residues" evidence="1">
    <location>
        <begin position="658"/>
        <end position="672"/>
    </location>
</feature>
<dbReference type="AlphaFoldDB" id="D8QHG3"/>
<feature type="compositionally biased region" description="Low complexity" evidence="1">
    <location>
        <begin position="776"/>
        <end position="787"/>
    </location>
</feature>
<feature type="region of interest" description="Disordered" evidence="1">
    <location>
        <begin position="321"/>
        <end position="412"/>
    </location>
</feature>
<dbReference type="HOGENOM" id="CLU_268971_0_0_1"/>
<gene>
    <name evidence="2" type="ORF">SCHCODRAFT_113309</name>
</gene>
<dbReference type="VEuPathDB" id="FungiDB:SCHCODRAFT_01205355"/>
<dbReference type="EMBL" id="GL377312">
    <property type="protein sequence ID" value="EFI92668.1"/>
    <property type="molecule type" value="Genomic_DNA"/>
</dbReference>
<sequence length="1218" mass="133280">MSIRVFSTSRLAITAGLEVAPILSIGLPVILPADAIVRAVRCYDHDNSIILLWTPNQAEVAYCPGKNLNPGESTWPQQPTDLAARRVDGSFGRFDYAIYAQSWTRATCWAPAMIITPEGADGQYETLSVLPWWSDNRNARGGHVQDAALLALKARFQAVAAAYGPARARLASSSSFYIGPELLNAFPSLPSPDDWRHLLLSFRFEEAVDLWATYVRQLRSVEAAIHMANELYEYQVAGCPAATTCPSNAAQSNRLGVWANDVPPEWLQFYLYAGYKIYIAHKAEQDAMYPLDYCTITSEDWTEGDNVLEMDRNQWAEAAREEGWRLRSPPASASSVSASIAVPASESPSREAWSDPRNYGYVMGGEERRERLLPPAPASTTAISRSNEATPSSTAVTTADQAAAPPPAYSTLPDAHVATIEGADGVTYRMPPRGSRLYRSRLERVVIDPAHHPWLRPPPRQELGRGRSMEAFIPVEVTINGQDRTVFRRIGTRNSARDGFMLTQDYANRRNIYLPPSFRPPVGTVDEELWGFPAPVTFYFDLPNAQNESNILPPSIWLYPADRAARHLARPGAVPPRPSPSQLPRLHDELRRPLLNENPEDCTLPVLAEGEDDYMDEEDGDFYSMPVDDERRDPSPPPLPLYSATPQADEMVVESDHTPTQNAQSSASAPTHSATVRRSPPPAAPASVRSQQLSAGGHSPRPLEAAPQDHSRMAPPAAPSHPPAPLPRTDDGSSAARRNEGDSAPSSSRDARRQPGGRRDSEDSRARTRAEDASRRSTSSWSPAPASRSRRDDDSGWGANDLEATAADWRLEPRHWAGVPPTAPPPTSSVATLLSNGFLVIRHINRWVHATDLENAIRRLLDSMPGPRPRLLTAYGRNARPQTEQERRERRSSPFNFYLQFATEAEAQRVRQAMGHPWLIMTTNRHGEERGNRGIFRAYNIDFATFDEFRAVRSDPNAWVYPWQGLYDTASAPTVNPAGSFGGPATTAPPPAWGNPAGSIGGPPVTAPSPAWLSPAQQAAFGAAHAHSTWPFASSPFLPTATVKPYQTGGQMGPPFVMVPSGMLGAMYPPPPPPPTATPATLSTDLANPNANTSRSTSTSASHSPVSTGRSLASRLSSPSPDHASMSLLDRISDRDSDASDSRGRRRSRPRRRRGYSPPSYNEPGPSRRRSPPPPPAAAICKRFNLMSRPTALLFVEGSLASTDHPASWGGVVREYYT</sequence>
<feature type="region of interest" description="Disordered" evidence="1">
    <location>
        <begin position="591"/>
        <end position="800"/>
    </location>
</feature>
<protein>
    <submittedName>
        <fullName evidence="2">Uncharacterized protein</fullName>
    </submittedName>
</protein>
<proteinExistence type="predicted"/>
<name>D8QHG3_SCHCM</name>
<evidence type="ECO:0000313" key="3">
    <source>
        <dbReference type="Proteomes" id="UP000007431"/>
    </source>
</evidence>
<feature type="region of interest" description="Disordered" evidence="1">
    <location>
        <begin position="871"/>
        <end position="891"/>
    </location>
</feature>
<organism evidence="3">
    <name type="scientific">Schizophyllum commune (strain H4-8 / FGSC 9210)</name>
    <name type="common">Split gill fungus</name>
    <dbReference type="NCBI Taxonomy" id="578458"/>
    <lineage>
        <taxon>Eukaryota</taxon>
        <taxon>Fungi</taxon>
        <taxon>Dikarya</taxon>
        <taxon>Basidiomycota</taxon>
        <taxon>Agaricomycotina</taxon>
        <taxon>Agaricomycetes</taxon>
        <taxon>Agaricomycetidae</taxon>
        <taxon>Agaricales</taxon>
        <taxon>Schizophyllaceae</taxon>
        <taxon>Schizophyllum</taxon>
    </lineage>
</organism>
<feature type="compositionally biased region" description="Pro residues" evidence="1">
    <location>
        <begin position="1068"/>
        <end position="1077"/>
    </location>
</feature>
<dbReference type="OrthoDB" id="3054462at2759"/>
<dbReference type="Proteomes" id="UP000007431">
    <property type="component" value="Unassembled WGS sequence"/>
</dbReference>
<feature type="compositionally biased region" description="Low complexity" evidence="1">
    <location>
        <begin position="394"/>
        <end position="403"/>
    </location>
</feature>
<feature type="compositionally biased region" description="Basic and acidic residues" evidence="1">
    <location>
        <begin position="1131"/>
        <end position="1143"/>
    </location>
</feature>
<dbReference type="KEGG" id="scm:SCHCO_01205355"/>
<dbReference type="RefSeq" id="XP_003027571.1">
    <property type="nucleotide sequence ID" value="XM_003027525.1"/>
</dbReference>
<dbReference type="InParanoid" id="D8QHG3"/>
<reference evidence="2 3" key="1">
    <citation type="journal article" date="2010" name="Nat. Biotechnol.">
        <title>Genome sequence of the model mushroom Schizophyllum commune.</title>
        <authorList>
            <person name="Ohm R.A."/>
            <person name="de Jong J.F."/>
            <person name="Lugones L.G."/>
            <person name="Aerts A."/>
            <person name="Kothe E."/>
            <person name="Stajich J.E."/>
            <person name="de Vries R.P."/>
            <person name="Record E."/>
            <person name="Levasseur A."/>
            <person name="Baker S.E."/>
            <person name="Bartholomew K.A."/>
            <person name="Coutinho P.M."/>
            <person name="Erdmann S."/>
            <person name="Fowler T.J."/>
            <person name="Gathman A.C."/>
            <person name="Lombard V."/>
            <person name="Henrissat B."/>
            <person name="Knabe N."/>
            <person name="Kuees U."/>
            <person name="Lilly W.W."/>
            <person name="Lindquist E."/>
            <person name="Lucas S."/>
            <person name="Magnuson J.K."/>
            <person name="Piumi F."/>
            <person name="Raudaskoski M."/>
            <person name="Salamov A."/>
            <person name="Schmutz J."/>
            <person name="Schwarze F.W.M.R."/>
            <person name="vanKuyk P.A."/>
            <person name="Horton J.S."/>
            <person name="Grigoriev I.V."/>
            <person name="Woesten H.A.B."/>
        </authorList>
    </citation>
    <scope>NUCLEOTIDE SEQUENCE [LARGE SCALE GENOMIC DNA]</scope>
    <source>
        <strain evidence="3">H4-8 / FGSC 9210</strain>
    </source>
</reference>
<feature type="compositionally biased region" description="Low complexity" evidence="1">
    <location>
        <begin position="1093"/>
        <end position="1121"/>
    </location>
</feature>
<feature type="compositionally biased region" description="Polar residues" evidence="1">
    <location>
        <begin position="1082"/>
        <end position="1092"/>
    </location>
</feature>
<dbReference type="OMA" id="YPEFACI"/>